<keyword evidence="2" id="KW-0732">Signal</keyword>
<feature type="chain" id="PRO_5002515786" evidence="2">
    <location>
        <begin position="23"/>
        <end position="358"/>
    </location>
</feature>
<feature type="domain" description="Fe/B12 periplasmic-binding" evidence="3">
    <location>
        <begin position="67"/>
        <end position="358"/>
    </location>
</feature>
<evidence type="ECO:0000256" key="2">
    <source>
        <dbReference type="SAM" id="SignalP"/>
    </source>
</evidence>
<keyword evidence="5" id="KW-1185">Reference proteome</keyword>
<proteinExistence type="inferred from homology"/>
<name>A0A0F7FZM4_9ACTN</name>
<dbReference type="Proteomes" id="UP000034034">
    <property type="component" value="Chromosome"/>
</dbReference>
<dbReference type="PANTHER" id="PTHR30535">
    <property type="entry name" value="VITAMIN B12-BINDING PROTEIN"/>
    <property type="match status" value="1"/>
</dbReference>
<dbReference type="InterPro" id="IPR002491">
    <property type="entry name" value="ABC_transptr_periplasmic_BD"/>
</dbReference>
<dbReference type="AlphaFoldDB" id="A0A0F7FZM4"/>
<dbReference type="RefSeq" id="WP_046725066.1">
    <property type="nucleotide sequence ID" value="NZ_CP009922.3"/>
</dbReference>
<dbReference type="KEGG" id="sxi:SXIM_47580"/>
<dbReference type="Pfam" id="PF01497">
    <property type="entry name" value="Peripla_BP_2"/>
    <property type="match status" value="1"/>
</dbReference>
<protein>
    <submittedName>
        <fullName evidence="4">ABC transporter iron(III)/siderophore-binding protein</fullName>
    </submittedName>
</protein>
<organism evidence="4 5">
    <name type="scientific">Streptomyces xiamenensis</name>
    <dbReference type="NCBI Taxonomy" id="408015"/>
    <lineage>
        <taxon>Bacteria</taxon>
        <taxon>Bacillati</taxon>
        <taxon>Actinomycetota</taxon>
        <taxon>Actinomycetes</taxon>
        <taxon>Kitasatosporales</taxon>
        <taxon>Streptomycetaceae</taxon>
        <taxon>Streptomyces</taxon>
    </lineage>
</organism>
<dbReference type="HOGENOM" id="CLU_038034_7_2_11"/>
<reference evidence="4" key="1">
    <citation type="submission" date="2019-08" db="EMBL/GenBank/DDBJ databases">
        <title>Complete genome sequence of a mangrove-derived Streptomyces xiamenensis.</title>
        <authorList>
            <person name="Xu J."/>
        </authorList>
    </citation>
    <scope>NUCLEOTIDE SEQUENCE</scope>
    <source>
        <strain evidence="4">318</strain>
    </source>
</reference>
<sequence length="358" mass="37808">MSFRTIPSTAALCLLGLTAACSNGTTDPDTTATPTAQGPASRTTYPLTIDNCGHRITFEEPPSRVLLLNGTSVAEVESFIALGLEDRILANSQSYGVSDDPEMVEKVAALPTGGLSLNENAEVPREQVLDLAPDLVISTWAGGFDAATGSATRDQLDAAGINSFVTPVNCAYGDPAARPEDQQRYDAQSVESSFELLYALAEIFDVPDRAAAHVERVRAELADIAEAVEEVEPVSVLVVYPGMAMMNNNGLPAVFAGGLFDDIVERAGGVNVFAGRTGPELADINVEALATADVDVLVIGLFEEDEDGDAYAQDLFERFPAWDASRTGTYTTVSDSFYLGPLNALAVARIADAAHDLP</sequence>
<dbReference type="STRING" id="408015.SXIM_47580"/>
<dbReference type="SUPFAM" id="SSF53807">
    <property type="entry name" value="Helical backbone' metal receptor"/>
    <property type="match status" value="1"/>
</dbReference>
<accession>A0A0F7FZM4</accession>
<evidence type="ECO:0000313" key="5">
    <source>
        <dbReference type="Proteomes" id="UP000034034"/>
    </source>
</evidence>
<dbReference type="PATRIC" id="fig|408015.6.peg.4817"/>
<dbReference type="EMBL" id="CP009922">
    <property type="protein sequence ID" value="AKG46142.1"/>
    <property type="molecule type" value="Genomic_DNA"/>
</dbReference>
<evidence type="ECO:0000313" key="4">
    <source>
        <dbReference type="EMBL" id="AKG46142.1"/>
    </source>
</evidence>
<evidence type="ECO:0000259" key="3">
    <source>
        <dbReference type="PROSITE" id="PS50983"/>
    </source>
</evidence>
<dbReference type="PANTHER" id="PTHR30535:SF7">
    <property type="entry name" value="IRON(III) DICITRATE-BINDING PROTEIN"/>
    <property type="match status" value="1"/>
</dbReference>
<dbReference type="PROSITE" id="PS51257">
    <property type="entry name" value="PROKAR_LIPOPROTEIN"/>
    <property type="match status" value="1"/>
</dbReference>
<evidence type="ECO:0000256" key="1">
    <source>
        <dbReference type="ARBA" id="ARBA00008814"/>
    </source>
</evidence>
<gene>
    <name evidence="4" type="ORF">SXIM_47580</name>
</gene>
<feature type="signal peptide" evidence="2">
    <location>
        <begin position="1"/>
        <end position="22"/>
    </location>
</feature>
<dbReference type="PROSITE" id="PS50983">
    <property type="entry name" value="FE_B12_PBP"/>
    <property type="match status" value="1"/>
</dbReference>
<dbReference type="Gene3D" id="3.40.50.1980">
    <property type="entry name" value="Nitrogenase molybdenum iron protein domain"/>
    <property type="match status" value="2"/>
</dbReference>
<comment type="similarity">
    <text evidence="1">Belongs to the bacterial solute-binding protein 8 family.</text>
</comment>
<dbReference type="InterPro" id="IPR050902">
    <property type="entry name" value="ABC_Transporter_SBP"/>
</dbReference>